<evidence type="ECO:0000256" key="10">
    <source>
        <dbReference type="SAM" id="Phobius"/>
    </source>
</evidence>
<feature type="transmembrane region" description="Helical" evidence="10">
    <location>
        <begin position="166"/>
        <end position="189"/>
    </location>
</feature>
<comment type="subcellular location">
    <subcellularLocation>
        <location evidence="1">Membrane</location>
        <topology evidence="1">Multi-pass membrane protein</topology>
    </subcellularLocation>
</comment>
<evidence type="ECO:0000256" key="7">
    <source>
        <dbReference type="ARBA" id="ARBA00023136"/>
    </source>
</evidence>
<gene>
    <name evidence="13" type="primary">nad2</name>
</gene>
<feature type="chain" id="PRO_5004540893" description="NADH-ubiquinone oxidoreductase chain 2" evidence="11">
    <location>
        <begin position="19"/>
        <end position="528"/>
    </location>
</feature>
<evidence type="ECO:0000256" key="5">
    <source>
        <dbReference type="ARBA" id="ARBA00022692"/>
    </source>
</evidence>
<accession>S5U552</accession>
<feature type="transmembrane region" description="Helical" evidence="10">
    <location>
        <begin position="344"/>
        <end position="371"/>
    </location>
</feature>
<proteinExistence type="inferred from homology"/>
<keyword evidence="5 10" id="KW-0812">Transmembrane</keyword>
<comment type="catalytic activity">
    <reaction evidence="9">
        <text>a ubiquinone + NADH + 5 H(+)(in) = a ubiquinol + NAD(+) + 4 H(+)(out)</text>
        <dbReference type="Rhea" id="RHEA:29091"/>
        <dbReference type="Rhea" id="RHEA-COMP:9565"/>
        <dbReference type="Rhea" id="RHEA-COMP:9566"/>
        <dbReference type="ChEBI" id="CHEBI:15378"/>
        <dbReference type="ChEBI" id="CHEBI:16389"/>
        <dbReference type="ChEBI" id="CHEBI:17976"/>
        <dbReference type="ChEBI" id="CHEBI:57540"/>
        <dbReference type="ChEBI" id="CHEBI:57945"/>
        <dbReference type="EC" id="7.1.1.2"/>
    </reaction>
</comment>
<feature type="signal peptide" evidence="11">
    <location>
        <begin position="1"/>
        <end position="18"/>
    </location>
</feature>
<organism evidence="13">
    <name type="scientific">Wickerhamomyces mucosus</name>
    <dbReference type="NCBI Taxonomy" id="1378264"/>
    <lineage>
        <taxon>Eukaryota</taxon>
        <taxon>Fungi</taxon>
        <taxon>Dikarya</taxon>
        <taxon>Ascomycota</taxon>
        <taxon>Saccharomycotina</taxon>
        <taxon>Saccharomycetes</taxon>
        <taxon>Phaffomycetales</taxon>
        <taxon>Wickerhamomycetaceae</taxon>
        <taxon>Wickerhamomyces</taxon>
    </lineage>
</organism>
<dbReference type="PANTHER" id="PTHR22773">
    <property type="entry name" value="NADH DEHYDROGENASE"/>
    <property type="match status" value="1"/>
</dbReference>
<evidence type="ECO:0000256" key="4">
    <source>
        <dbReference type="ARBA" id="ARBA00021008"/>
    </source>
</evidence>
<feature type="transmembrane region" description="Helical" evidence="10">
    <location>
        <begin position="291"/>
        <end position="313"/>
    </location>
</feature>
<dbReference type="InterPro" id="IPR001750">
    <property type="entry name" value="ND/Mrp_TM"/>
</dbReference>
<dbReference type="AlphaFoldDB" id="S5U552"/>
<dbReference type="EC" id="7.1.1.2" evidence="3"/>
<evidence type="ECO:0000259" key="12">
    <source>
        <dbReference type="Pfam" id="PF00361"/>
    </source>
</evidence>
<feature type="transmembrane region" description="Helical" evidence="10">
    <location>
        <begin position="42"/>
        <end position="60"/>
    </location>
</feature>
<keyword evidence="11" id="KW-0732">Signal</keyword>
<evidence type="ECO:0000256" key="11">
    <source>
        <dbReference type="SAM" id="SignalP"/>
    </source>
</evidence>
<keyword evidence="13" id="KW-0496">Mitochondrion</keyword>
<keyword evidence="7 10" id="KW-0472">Membrane</keyword>
<evidence type="ECO:0000256" key="6">
    <source>
        <dbReference type="ARBA" id="ARBA00022989"/>
    </source>
</evidence>
<feature type="transmembrane region" description="Helical" evidence="10">
    <location>
        <begin position="320"/>
        <end position="338"/>
    </location>
</feature>
<dbReference type="GO" id="GO:0016020">
    <property type="term" value="C:membrane"/>
    <property type="evidence" value="ECO:0007669"/>
    <property type="project" value="UniProtKB-SubCell"/>
</dbReference>
<protein>
    <recommendedName>
        <fullName evidence="4">NADH-ubiquinone oxidoreductase chain 2</fullName>
        <ecNumber evidence="3">7.1.1.2</ecNumber>
    </recommendedName>
    <alternativeName>
        <fullName evidence="8">NADH dehydrogenase subunit 2</fullName>
    </alternativeName>
</protein>
<feature type="transmembrane region" description="Helical" evidence="10">
    <location>
        <begin position="488"/>
        <end position="508"/>
    </location>
</feature>
<evidence type="ECO:0000256" key="1">
    <source>
        <dbReference type="ARBA" id="ARBA00004141"/>
    </source>
</evidence>
<geneLocation type="mitochondrion" evidence="13"/>
<evidence type="ECO:0000256" key="3">
    <source>
        <dbReference type="ARBA" id="ARBA00012944"/>
    </source>
</evidence>
<dbReference type="GO" id="GO:0008137">
    <property type="term" value="F:NADH dehydrogenase (ubiquinone) activity"/>
    <property type="evidence" value="ECO:0007669"/>
    <property type="project" value="UniProtKB-EC"/>
</dbReference>
<evidence type="ECO:0000313" key="13">
    <source>
        <dbReference type="EMBL" id="AGS44503.1"/>
    </source>
</evidence>
<dbReference type="GeneID" id="16695124"/>
<name>S5U552_9ASCO</name>
<keyword evidence="6 10" id="KW-1133">Transmembrane helix</keyword>
<evidence type="ECO:0000256" key="2">
    <source>
        <dbReference type="ARBA" id="ARBA00007012"/>
    </source>
</evidence>
<feature type="transmembrane region" description="Helical" evidence="10">
    <location>
        <begin position="81"/>
        <end position="102"/>
    </location>
</feature>
<feature type="transmembrane region" description="Helical" evidence="10">
    <location>
        <begin position="218"/>
        <end position="240"/>
    </location>
</feature>
<feature type="transmembrane region" description="Helical" evidence="10">
    <location>
        <begin position="252"/>
        <end position="271"/>
    </location>
</feature>
<feature type="domain" description="NADH:quinone oxidoreductase/Mrp antiporter transmembrane" evidence="12">
    <location>
        <begin position="132"/>
        <end position="447"/>
    </location>
</feature>
<dbReference type="RefSeq" id="YP_008475193.1">
    <property type="nucleotide sequence ID" value="NC_022171.1"/>
</dbReference>
<feature type="transmembrane region" description="Helical" evidence="10">
    <location>
        <begin position="114"/>
        <end position="142"/>
    </location>
</feature>
<dbReference type="Pfam" id="PF00361">
    <property type="entry name" value="Proton_antipo_M"/>
    <property type="match status" value="1"/>
</dbReference>
<dbReference type="EMBL" id="KC993197">
    <property type="protein sequence ID" value="AGS44503.1"/>
    <property type="molecule type" value="Genomic_DNA"/>
</dbReference>
<comment type="similarity">
    <text evidence="2">Belongs to the complex I subunit 2 family.</text>
</comment>
<evidence type="ECO:0000256" key="9">
    <source>
        <dbReference type="ARBA" id="ARBA00049551"/>
    </source>
</evidence>
<sequence>MLTLSLFILLIYSSVLNSSDNLNIKRLSNLSLLIESKNLVRIGIIIILYTLYIIYDLSLIKIEYFPIYLYNDLYVLNIFNIYIYILISIIIISLLTINTTLINNLSWINNFNKFYISIILFNLLGIILLISSNNIISIFIGIELQSYSLYILTGITNKSSSGHNSLFYYLIGGLGSIIILYGLSLIYYISGNIYLNYINIILNYNSLLLYEGWSNNLILGYIILLFGLLIKIGAAPMYNWSILLYMNSNTIITSYISIIPKISILSYIWILYNNIININTTILFNNINENILIFILSIIISLSLIIGSIGGLTQIKIKSILAYSGLLNIGYLLLSIIINNINSLIAYIIYITQYSFNHISIFLLLIISILYNKTSYNNLINNHIIYIYELINIRKNIFLVISFIIVIGSFIGIPPLFGFYGKYYLLISLINNNYIFLSLLLIICSIISTGYYLYILNIIIIKKIYKIYNNNLLFYNNYIKDYNNIYIIHNSLSYILSSYILIILFNFIQSNNILKGAYIISMYYLNVF</sequence>
<reference evidence="13" key="1">
    <citation type="submission" date="2013-04" db="EMBL/GenBank/DDBJ databases">
        <authorList>
            <person name="Hegedusova E."/>
            <person name="Brejova B."/>
            <person name="Nosek J."/>
        </authorList>
    </citation>
    <scope>NUCLEOTIDE SEQUENCE</scope>
    <source>
        <strain evidence="13">CBS 6341</strain>
    </source>
</reference>
<evidence type="ECO:0000256" key="8">
    <source>
        <dbReference type="ARBA" id="ARBA00031028"/>
    </source>
</evidence>
<feature type="transmembrane region" description="Helical" evidence="10">
    <location>
        <begin position="397"/>
        <end position="417"/>
    </location>
</feature>